<dbReference type="Pfam" id="PF22053">
    <property type="entry name" value="DUF6938"/>
    <property type="match status" value="1"/>
</dbReference>
<sequence>MPAKDQAKRAWVVSVDMGYGHQRAAYPLNEIANERIITANNDQIISERERGIWQWSRIGYETVSRLKTIPGIGKFIFGAYDSLQAIAPFYPFKVNARPNLTVLRVKGLIKRWGLCSSLIDYVKKEKLPMVTTHFIPALAADYLGLDDVHCIVTDTDINRVWVTDKPAQTRIKYLTPSRHAAIRLRQYGVPEDRIIMTGFPLPRENTGGRDQKVLKKDLAERLPNLDPNKKFITAYDEVLKKYLGETRAKSSHPLTLCYLVGGAGAQTEIGITIVKALQKKLCAGEIRINLVAGTRLDVASYFNRELKALGIDPQTNSGVKVVYALDKRAYFAQINQELRTTDILWTKPSEMSFYTALGLPVIIAPPVGAHEKFNQEWLEHIGSGFVQEDPRYVDQWLYYVLESGKYAEAAWHGFMNAPSMGTYNIEDALFGKAGD</sequence>
<comment type="caution">
    <text evidence="2">The sequence shown here is derived from an EMBL/GenBank/DDBJ whole genome shotgun (WGS) entry which is preliminary data.</text>
</comment>
<evidence type="ECO:0000313" key="3">
    <source>
        <dbReference type="Proteomes" id="UP000177230"/>
    </source>
</evidence>
<dbReference type="SUPFAM" id="SSF53756">
    <property type="entry name" value="UDP-Glycosyltransferase/glycogen phosphorylase"/>
    <property type="match status" value="1"/>
</dbReference>
<proteinExistence type="predicted"/>
<feature type="domain" description="DUF6938" evidence="1">
    <location>
        <begin position="315"/>
        <end position="423"/>
    </location>
</feature>
<protein>
    <recommendedName>
        <fullName evidence="1">DUF6938 domain-containing protein</fullName>
    </recommendedName>
</protein>
<dbReference type="AlphaFoldDB" id="A0A1F5RG56"/>
<dbReference type="EMBL" id="MFFM01000026">
    <property type="protein sequence ID" value="OGF13093.1"/>
    <property type="molecule type" value="Genomic_DNA"/>
</dbReference>
<gene>
    <name evidence="2" type="ORF">A2024_04765</name>
</gene>
<evidence type="ECO:0000313" key="2">
    <source>
        <dbReference type="EMBL" id="OGF13093.1"/>
    </source>
</evidence>
<dbReference type="Proteomes" id="UP000177230">
    <property type="component" value="Unassembled WGS sequence"/>
</dbReference>
<dbReference type="InterPro" id="IPR054218">
    <property type="entry name" value="DUF6938"/>
</dbReference>
<organism evidence="2 3">
    <name type="scientific">Candidatus Edwardsbacteria bacterium GWF2_54_11</name>
    <dbReference type="NCBI Taxonomy" id="1817851"/>
    <lineage>
        <taxon>Bacteria</taxon>
        <taxon>Candidatus Edwardsiibacteriota</taxon>
    </lineage>
</organism>
<evidence type="ECO:0000259" key="1">
    <source>
        <dbReference type="Pfam" id="PF22053"/>
    </source>
</evidence>
<accession>A0A1F5RG56</accession>
<reference evidence="2 3" key="1">
    <citation type="journal article" date="2016" name="Nat. Commun.">
        <title>Thousands of microbial genomes shed light on interconnected biogeochemical processes in an aquifer system.</title>
        <authorList>
            <person name="Anantharaman K."/>
            <person name="Brown C.T."/>
            <person name="Hug L.A."/>
            <person name="Sharon I."/>
            <person name="Castelle C.J."/>
            <person name="Probst A.J."/>
            <person name="Thomas B.C."/>
            <person name="Singh A."/>
            <person name="Wilkins M.J."/>
            <person name="Karaoz U."/>
            <person name="Brodie E.L."/>
            <person name="Williams K.H."/>
            <person name="Hubbard S.S."/>
            <person name="Banfield J.F."/>
        </authorList>
    </citation>
    <scope>NUCLEOTIDE SEQUENCE [LARGE SCALE GENOMIC DNA]</scope>
</reference>
<name>A0A1F5RG56_9BACT</name>